<reference evidence="1" key="1">
    <citation type="submission" date="2019-03" db="EMBL/GenBank/DDBJ databases">
        <title>Single cell metagenomics reveals metabolic interactions within the superorganism composed of flagellate Streblomastix strix and complex community of Bacteroidetes bacteria on its surface.</title>
        <authorList>
            <person name="Treitli S.C."/>
            <person name="Kolisko M."/>
            <person name="Husnik F."/>
            <person name="Keeling P."/>
            <person name="Hampl V."/>
        </authorList>
    </citation>
    <scope>NUCLEOTIDE SEQUENCE</scope>
    <source>
        <strain evidence="1">STM</strain>
    </source>
</reference>
<protein>
    <submittedName>
        <fullName evidence="1">Uncharacterized protein</fullName>
    </submittedName>
</protein>
<accession>A0A5J4S5H3</accession>
<organism evidence="1">
    <name type="scientific">termite gut metagenome</name>
    <dbReference type="NCBI Taxonomy" id="433724"/>
    <lineage>
        <taxon>unclassified sequences</taxon>
        <taxon>metagenomes</taxon>
        <taxon>organismal metagenomes</taxon>
    </lineage>
</organism>
<comment type="caution">
    <text evidence="1">The sequence shown here is derived from an EMBL/GenBank/DDBJ whole genome shotgun (WGS) entry which is preliminary data.</text>
</comment>
<evidence type="ECO:0000313" key="1">
    <source>
        <dbReference type="EMBL" id="KAA6341336.1"/>
    </source>
</evidence>
<name>A0A5J4S5H3_9ZZZZ</name>
<sequence length="70" mass="8315">MIVVLYKQEEGYPELLYKQSTTRLIYLFELGIYLRINLWEHGSTLSICFNKSSNMFHPTSIKTIKCIHPY</sequence>
<dbReference type="EMBL" id="SNRY01000396">
    <property type="protein sequence ID" value="KAA6341336.1"/>
    <property type="molecule type" value="Genomic_DNA"/>
</dbReference>
<gene>
    <name evidence="1" type="ORF">EZS27_010852</name>
</gene>
<dbReference type="AlphaFoldDB" id="A0A5J4S5H3"/>
<proteinExistence type="predicted"/>